<dbReference type="Proteomes" id="UP001143330">
    <property type="component" value="Unassembled WGS sequence"/>
</dbReference>
<sequence>MADPNPQEDFSKLTADLAALREDVAKLAESLATLAKQEGAAAAETVKEKVRSGKAQAEATAAGLLDEGAAAVEDAKACASALCRDASGAIERNPFAAVVAALGIGFVFGLISRSR</sequence>
<keyword evidence="2" id="KW-0472">Membrane</keyword>
<dbReference type="RefSeq" id="WP_213366884.1">
    <property type="nucleotide sequence ID" value="NZ_BSFM01000006.1"/>
</dbReference>
<name>A0A9W6N9E0_9HYPH</name>
<organism evidence="3 4">
    <name type="scientific">Ancylobacter defluvii</name>
    <dbReference type="NCBI Taxonomy" id="1282440"/>
    <lineage>
        <taxon>Bacteria</taxon>
        <taxon>Pseudomonadati</taxon>
        <taxon>Pseudomonadota</taxon>
        <taxon>Alphaproteobacteria</taxon>
        <taxon>Hyphomicrobiales</taxon>
        <taxon>Xanthobacteraceae</taxon>
        <taxon>Ancylobacter</taxon>
    </lineage>
</organism>
<gene>
    <name evidence="3" type="ORF">GCM10017653_14180</name>
</gene>
<dbReference type="EMBL" id="BSFM01000006">
    <property type="protein sequence ID" value="GLK83349.1"/>
    <property type="molecule type" value="Genomic_DNA"/>
</dbReference>
<accession>A0A9W6N9E0</accession>
<protein>
    <recommendedName>
        <fullName evidence="5">DUF883 domain-containing protein</fullName>
    </recommendedName>
</protein>
<proteinExistence type="predicted"/>
<reference evidence="3" key="2">
    <citation type="submission" date="2023-01" db="EMBL/GenBank/DDBJ databases">
        <authorList>
            <person name="Sun Q."/>
            <person name="Evtushenko L."/>
        </authorList>
    </citation>
    <scope>NUCLEOTIDE SEQUENCE</scope>
    <source>
        <strain evidence="3">VKM B-2789</strain>
    </source>
</reference>
<keyword evidence="1" id="KW-0175">Coiled coil</keyword>
<keyword evidence="2" id="KW-1133">Transmembrane helix</keyword>
<feature type="coiled-coil region" evidence="1">
    <location>
        <begin position="10"/>
        <end position="37"/>
    </location>
</feature>
<comment type="caution">
    <text evidence="3">The sequence shown here is derived from an EMBL/GenBank/DDBJ whole genome shotgun (WGS) entry which is preliminary data.</text>
</comment>
<evidence type="ECO:0000313" key="3">
    <source>
        <dbReference type="EMBL" id="GLK83349.1"/>
    </source>
</evidence>
<feature type="transmembrane region" description="Helical" evidence="2">
    <location>
        <begin position="94"/>
        <end position="111"/>
    </location>
</feature>
<keyword evidence="4" id="KW-1185">Reference proteome</keyword>
<evidence type="ECO:0000256" key="1">
    <source>
        <dbReference type="SAM" id="Coils"/>
    </source>
</evidence>
<reference evidence="3" key="1">
    <citation type="journal article" date="2014" name="Int. J. Syst. Evol. Microbiol.">
        <title>Complete genome sequence of Corynebacterium casei LMG S-19264T (=DSM 44701T), isolated from a smear-ripened cheese.</title>
        <authorList>
            <consortium name="US DOE Joint Genome Institute (JGI-PGF)"/>
            <person name="Walter F."/>
            <person name="Albersmeier A."/>
            <person name="Kalinowski J."/>
            <person name="Ruckert C."/>
        </authorList>
    </citation>
    <scope>NUCLEOTIDE SEQUENCE</scope>
    <source>
        <strain evidence="3">VKM B-2789</strain>
    </source>
</reference>
<evidence type="ECO:0008006" key="5">
    <source>
        <dbReference type="Google" id="ProtNLM"/>
    </source>
</evidence>
<evidence type="ECO:0000313" key="4">
    <source>
        <dbReference type="Proteomes" id="UP001143330"/>
    </source>
</evidence>
<evidence type="ECO:0000256" key="2">
    <source>
        <dbReference type="SAM" id="Phobius"/>
    </source>
</evidence>
<keyword evidence="2" id="KW-0812">Transmembrane</keyword>
<dbReference type="AlphaFoldDB" id="A0A9W6N9E0"/>